<evidence type="ECO:0000313" key="2">
    <source>
        <dbReference type="Proteomes" id="UP000199365"/>
    </source>
</evidence>
<dbReference type="RefSeq" id="WP_090805959.1">
    <property type="nucleotide sequence ID" value="NZ_FNKX01000002.1"/>
</dbReference>
<proteinExistence type="predicted"/>
<dbReference type="Proteomes" id="UP000199365">
    <property type="component" value="Unassembled WGS sequence"/>
</dbReference>
<evidence type="ECO:0000313" key="1">
    <source>
        <dbReference type="EMBL" id="SDR42389.1"/>
    </source>
</evidence>
<organism evidence="1 2">
    <name type="scientific">Paraburkholderia tuberum</name>
    <dbReference type="NCBI Taxonomy" id="157910"/>
    <lineage>
        <taxon>Bacteria</taxon>
        <taxon>Pseudomonadati</taxon>
        <taxon>Pseudomonadota</taxon>
        <taxon>Betaproteobacteria</taxon>
        <taxon>Burkholderiales</taxon>
        <taxon>Burkholderiaceae</taxon>
        <taxon>Paraburkholderia</taxon>
    </lineage>
</organism>
<accession>A0A1H1IXK4</accession>
<keyword evidence="2" id="KW-1185">Reference proteome</keyword>
<sequence length="84" mass="10069">MKLKTEWRTLRERLKAAVHLADSGSTREDRSPDAAPDPREWVIVYRTERGFCCMYRGEPVEFDEMLDVQIWSEEEDVRLWYFGL</sequence>
<reference evidence="2" key="1">
    <citation type="submission" date="2016-10" db="EMBL/GenBank/DDBJ databases">
        <authorList>
            <person name="Varghese N."/>
            <person name="Submissions S."/>
        </authorList>
    </citation>
    <scope>NUCLEOTIDE SEQUENCE [LARGE SCALE GENOMIC DNA]</scope>
    <source>
        <strain evidence="2">DUS833</strain>
    </source>
</reference>
<gene>
    <name evidence="1" type="ORF">SAMN05445850_3804</name>
</gene>
<protein>
    <submittedName>
        <fullName evidence="1">Uncharacterized protein</fullName>
    </submittedName>
</protein>
<dbReference type="AlphaFoldDB" id="A0A1H1IXK4"/>
<dbReference type="EMBL" id="FNKX01000002">
    <property type="protein sequence ID" value="SDR42389.1"/>
    <property type="molecule type" value="Genomic_DNA"/>
</dbReference>
<name>A0A1H1IXK4_9BURK</name>